<evidence type="ECO:0000256" key="1">
    <source>
        <dbReference type="SAM" id="MobiDB-lite"/>
    </source>
</evidence>
<protein>
    <submittedName>
        <fullName evidence="2">Uncharacterized protein</fullName>
    </submittedName>
</protein>
<gene>
    <name evidence="2" type="ORF">AMECASPLE_039387</name>
</gene>
<name>A0ABV0YKQ8_9TELE</name>
<accession>A0ABV0YKQ8</accession>
<reference evidence="2 3" key="1">
    <citation type="submission" date="2021-06" db="EMBL/GenBank/DDBJ databases">
        <authorList>
            <person name="Palmer J.M."/>
        </authorList>
    </citation>
    <scope>NUCLEOTIDE SEQUENCE [LARGE SCALE GENOMIC DNA]</scope>
    <source>
        <strain evidence="2 3">AS_MEX2019</strain>
        <tissue evidence="2">Muscle</tissue>
    </source>
</reference>
<feature type="region of interest" description="Disordered" evidence="1">
    <location>
        <begin position="1"/>
        <end position="53"/>
    </location>
</feature>
<evidence type="ECO:0000313" key="3">
    <source>
        <dbReference type="Proteomes" id="UP001469553"/>
    </source>
</evidence>
<evidence type="ECO:0000313" key="2">
    <source>
        <dbReference type="EMBL" id="MEQ2294005.1"/>
    </source>
</evidence>
<comment type="caution">
    <text evidence="2">The sequence shown here is derived from an EMBL/GenBank/DDBJ whole genome shotgun (WGS) entry which is preliminary data.</text>
</comment>
<keyword evidence="3" id="KW-1185">Reference proteome</keyword>
<sequence length="121" mass="13477">MVPPAGGGPTGGWPRVSCSDLAWPGPVRSTPATRRSPTSPAPRPGSRVGPRLLRTGRHHVPQCYGLHEGVLKIIKFINLYKYYLIIAWIYDSFENIFTFNKLSLFRGSENTLLKKIKGTLK</sequence>
<feature type="compositionally biased region" description="Low complexity" evidence="1">
    <location>
        <begin position="28"/>
        <end position="38"/>
    </location>
</feature>
<dbReference type="EMBL" id="JAHRIP010036421">
    <property type="protein sequence ID" value="MEQ2294005.1"/>
    <property type="molecule type" value="Genomic_DNA"/>
</dbReference>
<dbReference type="Proteomes" id="UP001469553">
    <property type="component" value="Unassembled WGS sequence"/>
</dbReference>
<proteinExistence type="predicted"/>
<feature type="compositionally biased region" description="Gly residues" evidence="1">
    <location>
        <begin position="1"/>
        <end position="11"/>
    </location>
</feature>
<organism evidence="2 3">
    <name type="scientific">Ameca splendens</name>
    <dbReference type="NCBI Taxonomy" id="208324"/>
    <lineage>
        <taxon>Eukaryota</taxon>
        <taxon>Metazoa</taxon>
        <taxon>Chordata</taxon>
        <taxon>Craniata</taxon>
        <taxon>Vertebrata</taxon>
        <taxon>Euteleostomi</taxon>
        <taxon>Actinopterygii</taxon>
        <taxon>Neopterygii</taxon>
        <taxon>Teleostei</taxon>
        <taxon>Neoteleostei</taxon>
        <taxon>Acanthomorphata</taxon>
        <taxon>Ovalentaria</taxon>
        <taxon>Atherinomorphae</taxon>
        <taxon>Cyprinodontiformes</taxon>
        <taxon>Goodeidae</taxon>
        <taxon>Ameca</taxon>
    </lineage>
</organism>